<evidence type="ECO:0000256" key="3">
    <source>
        <dbReference type="ARBA" id="ARBA00004609"/>
    </source>
</evidence>
<evidence type="ECO:0000256" key="16">
    <source>
        <dbReference type="ARBA" id="ARBA00023288"/>
    </source>
</evidence>
<keyword evidence="13 24" id="KW-0472">Membrane</keyword>
<evidence type="ECO:0000256" key="1">
    <source>
        <dbReference type="ARBA" id="ARBA00000382"/>
    </source>
</evidence>
<comment type="caution">
    <text evidence="26">The sequence shown here is derived from an EMBL/GenBank/DDBJ whole genome shotgun (WGS) entry which is preliminary data.</text>
</comment>
<feature type="chain" id="PRO_5042154133" description="Probable glucan endo-1,3-beta-glucosidase eglC" evidence="25">
    <location>
        <begin position="20"/>
        <end position="461"/>
    </location>
</feature>
<evidence type="ECO:0000256" key="7">
    <source>
        <dbReference type="ARBA" id="ARBA00022475"/>
    </source>
</evidence>
<evidence type="ECO:0000256" key="17">
    <source>
        <dbReference type="ARBA" id="ARBA00023316"/>
    </source>
</evidence>
<keyword evidence="8" id="KW-0134">Cell wall</keyword>
<dbReference type="GO" id="GO:0098552">
    <property type="term" value="C:side of membrane"/>
    <property type="evidence" value="ECO:0007669"/>
    <property type="project" value="UniProtKB-KW"/>
</dbReference>
<evidence type="ECO:0000313" key="27">
    <source>
        <dbReference type="Proteomes" id="UP001221413"/>
    </source>
</evidence>
<name>A0AAD6IZG9_DREDA</name>
<dbReference type="GO" id="GO:0005576">
    <property type="term" value="C:extracellular region"/>
    <property type="evidence" value="ECO:0007669"/>
    <property type="project" value="TreeGrafter"/>
</dbReference>
<keyword evidence="27" id="KW-1185">Reference proteome</keyword>
<organism evidence="26 27">
    <name type="scientific">Drechslerella dactyloides</name>
    <name type="common">Nematode-trapping fungus</name>
    <name type="synonym">Arthrobotrys dactyloides</name>
    <dbReference type="NCBI Taxonomy" id="74499"/>
    <lineage>
        <taxon>Eukaryota</taxon>
        <taxon>Fungi</taxon>
        <taxon>Dikarya</taxon>
        <taxon>Ascomycota</taxon>
        <taxon>Pezizomycotina</taxon>
        <taxon>Orbiliomycetes</taxon>
        <taxon>Orbiliales</taxon>
        <taxon>Orbiliaceae</taxon>
        <taxon>Drechslerella</taxon>
    </lineage>
</organism>
<keyword evidence="24" id="KW-0812">Transmembrane</keyword>
<keyword evidence="14" id="KW-0325">Glycoprotein</keyword>
<evidence type="ECO:0000256" key="9">
    <source>
        <dbReference type="ARBA" id="ARBA00022525"/>
    </source>
</evidence>
<evidence type="ECO:0000256" key="19">
    <source>
        <dbReference type="ARBA" id="ARBA00025152"/>
    </source>
</evidence>
<gene>
    <name evidence="26" type="ORF">Dda_5024</name>
</gene>
<dbReference type="Pfam" id="PF00332">
    <property type="entry name" value="Glyco_hydro_17"/>
    <property type="match status" value="1"/>
</dbReference>
<dbReference type="GO" id="GO:0000272">
    <property type="term" value="P:polysaccharide catabolic process"/>
    <property type="evidence" value="ECO:0007669"/>
    <property type="project" value="UniProtKB-KW"/>
</dbReference>
<evidence type="ECO:0000256" key="11">
    <source>
        <dbReference type="ARBA" id="ARBA00022729"/>
    </source>
</evidence>
<feature type="compositionally biased region" description="Polar residues" evidence="23">
    <location>
        <begin position="384"/>
        <end position="417"/>
    </location>
</feature>
<keyword evidence="18" id="KW-0624">Polysaccharide degradation</keyword>
<keyword evidence="9" id="KW-0964">Secreted</keyword>
<evidence type="ECO:0000256" key="2">
    <source>
        <dbReference type="ARBA" id="ARBA00004191"/>
    </source>
</evidence>
<evidence type="ECO:0000256" key="24">
    <source>
        <dbReference type="SAM" id="Phobius"/>
    </source>
</evidence>
<comment type="subcellular location">
    <subcellularLocation>
        <location evidence="3">Cell membrane</location>
        <topology evidence="3">Lipid-anchor</topology>
        <topology evidence="3">GPI-anchor</topology>
    </subcellularLocation>
    <subcellularLocation>
        <location evidence="2">Secreted</location>
        <location evidence="2">Cell wall</location>
    </subcellularLocation>
</comment>
<evidence type="ECO:0000256" key="15">
    <source>
        <dbReference type="ARBA" id="ARBA00023277"/>
    </source>
</evidence>
<evidence type="ECO:0000256" key="18">
    <source>
        <dbReference type="ARBA" id="ARBA00023326"/>
    </source>
</evidence>
<keyword evidence="11 25" id="KW-0732">Signal</keyword>
<dbReference type="GO" id="GO:0071555">
    <property type="term" value="P:cell wall organization"/>
    <property type="evidence" value="ECO:0007669"/>
    <property type="project" value="UniProtKB-KW"/>
</dbReference>
<feature type="compositionally biased region" description="Low complexity" evidence="23">
    <location>
        <begin position="322"/>
        <end position="349"/>
    </location>
</feature>
<evidence type="ECO:0000256" key="23">
    <source>
        <dbReference type="SAM" id="MobiDB-lite"/>
    </source>
</evidence>
<evidence type="ECO:0000256" key="6">
    <source>
        <dbReference type="ARBA" id="ARBA00019762"/>
    </source>
</evidence>
<dbReference type="Gene3D" id="3.20.20.80">
    <property type="entry name" value="Glycosidases"/>
    <property type="match status" value="1"/>
</dbReference>
<dbReference type="SUPFAM" id="SSF51445">
    <property type="entry name" value="(Trans)glycosidases"/>
    <property type="match status" value="1"/>
</dbReference>
<evidence type="ECO:0000256" key="14">
    <source>
        <dbReference type="ARBA" id="ARBA00023180"/>
    </source>
</evidence>
<keyword evidence="17" id="KW-0961">Cell wall biogenesis/degradation</keyword>
<accession>A0AAD6IZG9</accession>
<evidence type="ECO:0000256" key="5">
    <source>
        <dbReference type="ARBA" id="ARBA00012780"/>
    </source>
</evidence>
<dbReference type="Proteomes" id="UP001221413">
    <property type="component" value="Unassembled WGS sequence"/>
</dbReference>
<evidence type="ECO:0000256" key="22">
    <source>
        <dbReference type="RuleBase" id="RU004335"/>
    </source>
</evidence>
<dbReference type="InterPro" id="IPR050732">
    <property type="entry name" value="Beta-glucan_modifiers"/>
</dbReference>
<evidence type="ECO:0000256" key="25">
    <source>
        <dbReference type="SAM" id="SignalP"/>
    </source>
</evidence>
<dbReference type="EMBL" id="JAQGDS010000005">
    <property type="protein sequence ID" value="KAJ6260794.1"/>
    <property type="molecule type" value="Genomic_DNA"/>
</dbReference>
<dbReference type="GO" id="GO:0009277">
    <property type="term" value="C:fungal-type cell wall"/>
    <property type="evidence" value="ECO:0007669"/>
    <property type="project" value="TreeGrafter"/>
</dbReference>
<evidence type="ECO:0000313" key="26">
    <source>
        <dbReference type="EMBL" id="KAJ6260794.1"/>
    </source>
</evidence>
<evidence type="ECO:0000256" key="20">
    <source>
        <dbReference type="ARBA" id="ARBA00032134"/>
    </source>
</evidence>
<evidence type="ECO:0000256" key="12">
    <source>
        <dbReference type="ARBA" id="ARBA00022801"/>
    </source>
</evidence>
<comment type="function">
    <text evidence="19">Glucanases play a role in cell expansion during growth, in cell-cell fusion during mating, and in spore release during sporulation. This enzyme may be involved in beta-glucan degradation and also function biosynthetically as a transglycosylase.</text>
</comment>
<evidence type="ECO:0000256" key="13">
    <source>
        <dbReference type="ARBA" id="ARBA00023136"/>
    </source>
</evidence>
<dbReference type="InterPro" id="IPR017853">
    <property type="entry name" value="GH"/>
</dbReference>
<dbReference type="GO" id="GO:0005886">
    <property type="term" value="C:plasma membrane"/>
    <property type="evidence" value="ECO:0007669"/>
    <property type="project" value="UniProtKB-SubCell"/>
</dbReference>
<comment type="similarity">
    <text evidence="4 22">Belongs to the glycosyl hydrolase 17 family.</text>
</comment>
<feature type="transmembrane region" description="Helical" evidence="24">
    <location>
        <begin position="439"/>
        <end position="460"/>
    </location>
</feature>
<comment type="catalytic activity">
    <reaction evidence="1">
        <text>Hydrolysis of (1-&gt;3)-beta-D-glucosidic linkages in (1-&gt;3)-beta-D-glucans.</text>
        <dbReference type="EC" id="3.2.1.39"/>
    </reaction>
</comment>
<evidence type="ECO:0000256" key="8">
    <source>
        <dbReference type="ARBA" id="ARBA00022512"/>
    </source>
</evidence>
<keyword evidence="16" id="KW-0449">Lipoprotein</keyword>
<feature type="region of interest" description="Disordered" evidence="23">
    <location>
        <begin position="319"/>
        <end position="439"/>
    </location>
</feature>
<keyword evidence="12" id="KW-0378">Hydrolase</keyword>
<dbReference type="InterPro" id="IPR000490">
    <property type="entry name" value="Glyco_hydro_17"/>
</dbReference>
<proteinExistence type="inferred from homology"/>
<keyword evidence="24" id="KW-1133">Transmembrane helix</keyword>
<keyword evidence="10" id="KW-0336">GPI-anchor</keyword>
<evidence type="ECO:0000256" key="4">
    <source>
        <dbReference type="ARBA" id="ARBA00008773"/>
    </source>
</evidence>
<protein>
    <recommendedName>
        <fullName evidence="6">Probable glucan endo-1,3-beta-glucosidase eglC</fullName>
        <ecNumber evidence="5">3.2.1.39</ecNumber>
    </recommendedName>
    <alternativeName>
        <fullName evidence="20">Endo-1,3-beta-glucanase eglC</fullName>
    </alternativeName>
    <alternativeName>
        <fullName evidence="21">Laminarinase eglC</fullName>
    </alternativeName>
</protein>
<reference evidence="26" key="1">
    <citation type="submission" date="2023-01" db="EMBL/GenBank/DDBJ databases">
        <title>The chitinases involved in constricting ring structure development in the nematode-trapping fungus Drechslerella dactyloides.</title>
        <authorList>
            <person name="Wang R."/>
            <person name="Zhang L."/>
            <person name="Tang P."/>
            <person name="Li S."/>
            <person name="Liang L."/>
        </authorList>
    </citation>
    <scope>NUCLEOTIDE SEQUENCE</scope>
    <source>
        <strain evidence="26">YMF1.00031</strain>
    </source>
</reference>
<dbReference type="GO" id="GO:0009986">
    <property type="term" value="C:cell surface"/>
    <property type="evidence" value="ECO:0007669"/>
    <property type="project" value="TreeGrafter"/>
</dbReference>
<sequence length="461" mass="48137">MVGKSTVLAVLAAAASVNAENYIGFNYGATKANFGAVKVYADFKEEFEIARKLAGTNGKFNSARLYTNIQGPSKDDPISAFQAAIDTKTTLLLGIWCSAGQDIVTNEINALVKAIDKFGTKFTDLVVGLSVGSEDLYRNSVMGIENKSGIGAQPAEIAKYIQQTRKALSGTPLKSVPIGHVDTWTAWVNGTNQAVIDAVDWVGSDAYPYFQSTMANSIKDAPKLFWDAYNVTAQATGKEVWITETGWPVQGKDMNLAKANREDAQTYWNEIGCALFGNYKTWWYMLRDADPNAPETEFGVVDANLKPYYDLTCKNAKPVPSPVANSTPSSSSAASSGKPSSTSGPNSPGKDGKDASSRPNPGSSISSLSTSAPPSTPTADSSNRSKPSGTSKSNYSPSASGPSNTASTYVVESTPASGTGAAAKPAQTTGAPGGVSNSAVSSGVAMGLVAINAIVAAFFLL</sequence>
<dbReference type="GO" id="GO:0042973">
    <property type="term" value="F:glucan endo-1,3-beta-D-glucosidase activity"/>
    <property type="evidence" value="ECO:0007669"/>
    <property type="project" value="UniProtKB-EC"/>
</dbReference>
<dbReference type="PANTHER" id="PTHR16631:SF13">
    <property type="entry name" value="GLUCAN ENDO-1,3-BETA-GLUCOSIDASE EGLC-RELATED"/>
    <property type="match status" value="1"/>
</dbReference>
<evidence type="ECO:0000256" key="21">
    <source>
        <dbReference type="ARBA" id="ARBA00032906"/>
    </source>
</evidence>
<dbReference type="AlphaFoldDB" id="A0AAD6IZG9"/>
<keyword evidence="15" id="KW-0119">Carbohydrate metabolism</keyword>
<dbReference type="EC" id="3.2.1.39" evidence="5"/>
<feature type="signal peptide" evidence="25">
    <location>
        <begin position="1"/>
        <end position="19"/>
    </location>
</feature>
<keyword evidence="7" id="KW-1003">Cell membrane</keyword>
<feature type="compositionally biased region" description="Low complexity" evidence="23">
    <location>
        <begin position="357"/>
        <end position="382"/>
    </location>
</feature>
<dbReference type="PANTHER" id="PTHR16631">
    <property type="entry name" value="GLUCAN 1,3-BETA-GLUCOSIDASE"/>
    <property type="match status" value="1"/>
</dbReference>
<evidence type="ECO:0000256" key="10">
    <source>
        <dbReference type="ARBA" id="ARBA00022622"/>
    </source>
</evidence>